<keyword evidence="5" id="KW-1185">Reference proteome</keyword>
<feature type="transmembrane region" description="Helical" evidence="2">
    <location>
        <begin position="190"/>
        <end position="211"/>
    </location>
</feature>
<evidence type="ECO:0000259" key="3">
    <source>
        <dbReference type="Pfam" id="PF01569"/>
    </source>
</evidence>
<organism evidence="4 5">
    <name type="scientific">Streptomyces xanthii</name>
    <dbReference type="NCBI Taxonomy" id="2768069"/>
    <lineage>
        <taxon>Bacteria</taxon>
        <taxon>Bacillati</taxon>
        <taxon>Actinomycetota</taxon>
        <taxon>Actinomycetes</taxon>
        <taxon>Kitasatosporales</taxon>
        <taxon>Streptomycetaceae</taxon>
        <taxon>Streptomyces</taxon>
    </lineage>
</organism>
<dbReference type="KEGG" id="sxn:IAG42_09340"/>
<feature type="transmembrane region" description="Helical" evidence="2">
    <location>
        <begin position="223"/>
        <end position="243"/>
    </location>
</feature>
<protein>
    <submittedName>
        <fullName evidence="4">Phosphatase PAP2 family protein</fullName>
    </submittedName>
</protein>
<gene>
    <name evidence="4" type="ORF">IAG42_09340</name>
</gene>
<dbReference type="AlphaFoldDB" id="A0A7H1B509"/>
<dbReference type="Proteomes" id="UP000516428">
    <property type="component" value="Chromosome"/>
</dbReference>
<reference evidence="4 5" key="1">
    <citation type="submission" date="2020-09" db="EMBL/GenBank/DDBJ databases">
        <title>A novel species.</title>
        <authorList>
            <person name="Gao J."/>
        </authorList>
    </citation>
    <scope>NUCLEOTIDE SEQUENCE [LARGE SCALE GENOMIC DNA]</scope>
    <source>
        <strain evidence="4 5">CRXT-Y-14</strain>
    </source>
</reference>
<keyword evidence="2" id="KW-0812">Transmembrane</keyword>
<name>A0A7H1B509_9ACTN</name>
<evidence type="ECO:0000256" key="2">
    <source>
        <dbReference type="SAM" id="Phobius"/>
    </source>
</evidence>
<evidence type="ECO:0000313" key="5">
    <source>
        <dbReference type="Proteomes" id="UP000516428"/>
    </source>
</evidence>
<evidence type="ECO:0000313" key="4">
    <source>
        <dbReference type="EMBL" id="QNS03814.1"/>
    </source>
</evidence>
<feature type="region of interest" description="Disordered" evidence="1">
    <location>
        <begin position="1"/>
        <end position="68"/>
    </location>
</feature>
<evidence type="ECO:0000256" key="1">
    <source>
        <dbReference type="SAM" id="MobiDB-lite"/>
    </source>
</evidence>
<feature type="transmembrane region" description="Helical" evidence="2">
    <location>
        <begin position="249"/>
        <end position="268"/>
    </location>
</feature>
<dbReference type="Pfam" id="PF01569">
    <property type="entry name" value="PAP2"/>
    <property type="match status" value="1"/>
</dbReference>
<accession>A0A7H1B509</accession>
<dbReference type="SUPFAM" id="SSF48317">
    <property type="entry name" value="Acid phosphatase/Vanadium-dependent haloperoxidase"/>
    <property type="match status" value="1"/>
</dbReference>
<sequence length="279" mass="29116">MRETPRPRGTVGDAGSEPPQPRPGRALAHTPGASGSGTPHRSDGRPPQTPRGARHAGQFGRPGTTPPVPGRPTIFLPLLRPALWALLFAALTWQVAASGPLLGPDERLGDALRTTSAIPSGPAEFFADLGNLPVALPVLAAALAFVTWRARSWRPAAIAVPAMALVPALVAPLQSLIARPGPPPMAPGTGFYPSGHAATAAVAYGLCALLLRPHLSARPRRALLAACAALNLAVGLGLVRQGYHWPLDVLGSWLLSLALLDVCAWAWTRVRVRAQASHL</sequence>
<dbReference type="Gene3D" id="1.20.144.10">
    <property type="entry name" value="Phosphatidic acid phosphatase type 2/haloperoxidase"/>
    <property type="match status" value="1"/>
</dbReference>
<feature type="transmembrane region" description="Helical" evidence="2">
    <location>
        <begin position="123"/>
        <end position="146"/>
    </location>
</feature>
<feature type="transmembrane region" description="Helical" evidence="2">
    <location>
        <begin position="82"/>
        <end position="103"/>
    </location>
</feature>
<proteinExistence type="predicted"/>
<keyword evidence="2" id="KW-0472">Membrane</keyword>
<dbReference type="InterPro" id="IPR036938">
    <property type="entry name" value="PAP2/HPO_sf"/>
</dbReference>
<dbReference type="InterPro" id="IPR000326">
    <property type="entry name" value="PAP2/HPO"/>
</dbReference>
<feature type="transmembrane region" description="Helical" evidence="2">
    <location>
        <begin position="158"/>
        <end position="178"/>
    </location>
</feature>
<feature type="domain" description="Phosphatidic acid phosphatase type 2/haloperoxidase" evidence="3">
    <location>
        <begin position="182"/>
        <end position="266"/>
    </location>
</feature>
<dbReference type="EMBL" id="CP061281">
    <property type="protein sequence ID" value="QNS03814.1"/>
    <property type="molecule type" value="Genomic_DNA"/>
</dbReference>
<keyword evidence="2" id="KW-1133">Transmembrane helix</keyword>